<dbReference type="PROSITE" id="PS50093">
    <property type="entry name" value="PKD"/>
    <property type="match status" value="1"/>
</dbReference>
<evidence type="ECO:0000259" key="8">
    <source>
        <dbReference type="PROSITE" id="PS50093"/>
    </source>
</evidence>
<dbReference type="Pfam" id="PF17957">
    <property type="entry name" value="Big_7"/>
    <property type="match status" value="1"/>
</dbReference>
<dbReference type="Pfam" id="PF13205">
    <property type="entry name" value="Big_5"/>
    <property type="match status" value="1"/>
</dbReference>
<feature type="compositionally biased region" description="Low complexity" evidence="6">
    <location>
        <begin position="469"/>
        <end position="483"/>
    </location>
</feature>
<evidence type="ECO:0000256" key="4">
    <source>
        <dbReference type="ARBA" id="ARBA00023004"/>
    </source>
</evidence>
<keyword evidence="4 5" id="KW-0408">Iron</keyword>
<evidence type="ECO:0000256" key="3">
    <source>
        <dbReference type="ARBA" id="ARBA00022729"/>
    </source>
</evidence>
<gene>
    <name evidence="10" type="ORF">IFO71_02680</name>
</gene>
<dbReference type="Gene3D" id="2.130.10.10">
    <property type="entry name" value="YVTN repeat-like/Quinoprotein amine dehydrogenase"/>
    <property type="match status" value="3"/>
</dbReference>
<keyword evidence="3 7" id="KW-0732">Signal</keyword>
<evidence type="ECO:0000259" key="9">
    <source>
        <dbReference type="PROSITE" id="PS51007"/>
    </source>
</evidence>
<dbReference type="InterPro" id="IPR011045">
    <property type="entry name" value="N2O_reductase_N"/>
</dbReference>
<keyword evidence="1 5" id="KW-0349">Heme</keyword>
<dbReference type="PANTHER" id="PTHR47197:SF3">
    <property type="entry name" value="DIHYDRO-HEME D1 DEHYDROGENASE"/>
    <property type="match status" value="1"/>
</dbReference>
<dbReference type="InterPro" id="IPR000601">
    <property type="entry name" value="PKD_dom"/>
</dbReference>
<dbReference type="Gene3D" id="2.60.40.10">
    <property type="entry name" value="Immunoglobulins"/>
    <property type="match status" value="2"/>
</dbReference>
<dbReference type="Proteomes" id="UP000613768">
    <property type="component" value="Unassembled WGS sequence"/>
</dbReference>
<accession>A0AAW3ZJK1</accession>
<evidence type="ECO:0000256" key="2">
    <source>
        <dbReference type="ARBA" id="ARBA00022723"/>
    </source>
</evidence>
<evidence type="ECO:0000256" key="1">
    <source>
        <dbReference type="ARBA" id="ARBA00022617"/>
    </source>
</evidence>
<dbReference type="PROSITE" id="PS51007">
    <property type="entry name" value="CYTC"/>
    <property type="match status" value="2"/>
</dbReference>
<dbReference type="InterPro" id="IPR015943">
    <property type="entry name" value="WD40/YVTN_repeat-like_dom_sf"/>
</dbReference>
<dbReference type="SUPFAM" id="SSF50974">
    <property type="entry name" value="Nitrous oxide reductase, N-terminal domain"/>
    <property type="match status" value="1"/>
</dbReference>
<dbReference type="GO" id="GO:0009055">
    <property type="term" value="F:electron transfer activity"/>
    <property type="evidence" value="ECO:0007669"/>
    <property type="project" value="InterPro"/>
</dbReference>
<dbReference type="InterPro" id="IPR036909">
    <property type="entry name" value="Cyt_c-like_dom_sf"/>
</dbReference>
<dbReference type="Pfam" id="PF00801">
    <property type="entry name" value="PKD"/>
    <property type="match status" value="1"/>
</dbReference>
<dbReference type="GO" id="GO:0046872">
    <property type="term" value="F:metal ion binding"/>
    <property type="evidence" value="ECO:0007669"/>
    <property type="project" value="UniProtKB-KW"/>
</dbReference>
<protein>
    <submittedName>
        <fullName evidence="10">PKD domain-containing protein</fullName>
    </submittedName>
</protein>
<organism evidence="10 11">
    <name type="scientific">Pseudomarimonas arenosa</name>
    <dbReference type="NCBI Taxonomy" id="2774145"/>
    <lineage>
        <taxon>Bacteria</taxon>
        <taxon>Pseudomonadati</taxon>
        <taxon>Pseudomonadota</taxon>
        <taxon>Gammaproteobacteria</taxon>
        <taxon>Lysobacterales</taxon>
        <taxon>Lysobacteraceae</taxon>
        <taxon>Pseudomarimonas</taxon>
    </lineage>
</organism>
<feature type="signal peptide" evidence="7">
    <location>
        <begin position="1"/>
        <end position="22"/>
    </location>
</feature>
<dbReference type="InterPro" id="IPR022409">
    <property type="entry name" value="PKD/Chitinase_dom"/>
</dbReference>
<proteinExistence type="predicted"/>
<dbReference type="GO" id="GO:0020037">
    <property type="term" value="F:heme binding"/>
    <property type="evidence" value="ECO:0007669"/>
    <property type="project" value="InterPro"/>
</dbReference>
<name>A0AAW3ZJK1_9GAMM</name>
<dbReference type="InterPro" id="IPR009056">
    <property type="entry name" value="Cyt_c-like_dom"/>
</dbReference>
<dbReference type="EMBL" id="JACYTR010000003">
    <property type="protein sequence ID" value="MBD8524636.1"/>
    <property type="molecule type" value="Genomic_DNA"/>
</dbReference>
<reference evidence="10 11" key="1">
    <citation type="submission" date="2020-09" db="EMBL/GenBank/DDBJ databases">
        <title>Pseudoxanthomonas sp. CAU 1598 isolated from sand of Yaerae Beach.</title>
        <authorList>
            <person name="Kim W."/>
        </authorList>
    </citation>
    <scope>NUCLEOTIDE SEQUENCE [LARGE SCALE GENOMIC DNA]</scope>
    <source>
        <strain evidence="10 11">CAU 1598</strain>
    </source>
</reference>
<feature type="domain" description="Cytochrome c" evidence="9">
    <location>
        <begin position="1056"/>
        <end position="1165"/>
    </location>
</feature>
<dbReference type="Gene3D" id="1.10.760.10">
    <property type="entry name" value="Cytochrome c-like domain"/>
    <property type="match status" value="2"/>
</dbReference>
<evidence type="ECO:0000256" key="6">
    <source>
        <dbReference type="SAM" id="MobiDB-lite"/>
    </source>
</evidence>
<dbReference type="InterPro" id="IPR035986">
    <property type="entry name" value="PKD_dom_sf"/>
</dbReference>
<feature type="domain" description="PKD" evidence="8">
    <location>
        <begin position="495"/>
        <end position="547"/>
    </location>
</feature>
<evidence type="ECO:0000256" key="5">
    <source>
        <dbReference type="PROSITE-ProRule" id="PRU00433"/>
    </source>
</evidence>
<dbReference type="CDD" id="cd00146">
    <property type="entry name" value="PKD"/>
    <property type="match status" value="1"/>
</dbReference>
<evidence type="ECO:0000313" key="11">
    <source>
        <dbReference type="Proteomes" id="UP000613768"/>
    </source>
</evidence>
<dbReference type="AlphaFoldDB" id="A0AAW3ZJK1"/>
<keyword evidence="11" id="KW-1185">Reference proteome</keyword>
<feature type="region of interest" description="Disordered" evidence="6">
    <location>
        <begin position="463"/>
        <end position="487"/>
    </location>
</feature>
<dbReference type="SUPFAM" id="SSF46626">
    <property type="entry name" value="Cytochrome c"/>
    <property type="match status" value="2"/>
</dbReference>
<dbReference type="Pfam" id="PF21419">
    <property type="entry name" value="RoxA-like_Cyt-c"/>
    <property type="match status" value="1"/>
</dbReference>
<dbReference type="RefSeq" id="WP_192027980.1">
    <property type="nucleotide sequence ID" value="NZ_JACYTR010000003.1"/>
</dbReference>
<dbReference type="SUPFAM" id="SSF49299">
    <property type="entry name" value="PKD domain"/>
    <property type="match status" value="1"/>
</dbReference>
<evidence type="ECO:0000256" key="7">
    <source>
        <dbReference type="SAM" id="SignalP"/>
    </source>
</evidence>
<evidence type="ECO:0000313" key="10">
    <source>
        <dbReference type="EMBL" id="MBD8524636.1"/>
    </source>
</evidence>
<dbReference type="InterPro" id="IPR051200">
    <property type="entry name" value="Host-pathogen_enzymatic-act"/>
</dbReference>
<dbReference type="InterPro" id="IPR014755">
    <property type="entry name" value="Cu-Rt/internalin_Ig-like"/>
</dbReference>
<dbReference type="PANTHER" id="PTHR47197">
    <property type="entry name" value="PROTEIN NIRF"/>
    <property type="match status" value="1"/>
</dbReference>
<dbReference type="InterPro" id="IPR013783">
    <property type="entry name" value="Ig-like_fold"/>
</dbReference>
<keyword evidence="2 5" id="KW-0479">Metal-binding</keyword>
<feature type="chain" id="PRO_5043408458" evidence="7">
    <location>
        <begin position="23"/>
        <end position="1277"/>
    </location>
</feature>
<sequence>MSLRAKLGLSLLLWCCWSAVQGQGLPSQTWPAGTQLASWNHGGRITTFHRGLLYLGGTDGQGTQVYNIANPQSPQLMCSSALSVNGHAWQKIGDLFYRQYWNPEVGADPPQGTSQFVSLAQPCNRVPWTQAIHNFPVQTRVWGGGFMDTYPNWYGDVIYDSRVGYWPPLAETSVAQLAGLNVGNRFRIGNLLFITPGDEQTGLAVFDIGNPAAPVLLDVLAGNYRQYTSAWQVWRHYLVLMIGDNTNGPQQNANTLIIDFSDPADLRLVGTIPYDDLPGRYVHFQDEFAFAGRFNRGVKYNMETRQVERVFSNPQHSFSDFQWIPLGHLLLVSGSEQNGSRSFLFTHQSNLDTRAPTIGYHLPADGATHQPLNSAIGLVINERLDATTVNEQNIQLREVDGPQLPAIIIHTSYDVVNVYPVSPLQADTSYELRIVAGGVRDLAGNGMAAQSFFFSTGDNVDTGQPPSITSMGSTPGSPVTSGSNIQFSASASDPAGHALEYSWTFGDGSASTSWSSSAAAQHSYAQPGQYTVQLQVRNAVGRSASATRVLVARHSGNAAAVSSSIVVHPARREVWSVNPDHGTVAVFDADALTRLAEISVGDHPAGLAVAADGRVWVVNRDDDSLSRINPVTRMVEHTLPLDYGDRPTAIVFAQGGTTGYVALSGSGEIARFSTASANVDARLAVGPQVYALSVSGDGGRLFASRFVSAAGAGQVWRIGLPAFSTVDSISLPIDSTTADSGTAGRGVPNFVAALASSPDGQRAFYAAKKDNVLRGQFREGSPLSFETTMRSLIGTLDGAGASEVSSARFDSDDASRPSALAWAPGASHLFVAFEGNHRVIALDPWNRREIARTEVGMTPQGLAFDPATSRLFVHNLLSRNVSVLDAADLVSQGTASLTELQRIASSSSEPLSAEVLAGKRIFYDAADTRMGQDGYFSCAACHLDGRQDGRVWDFTQLGEGLRNTTSLRGVAGMGHGRVHWSGNFDEIQDFENPMRALFGGLGFMDDADFNAGTRSEPLGDPKAGISAELDALAAYVDSLDRFDRSPFRSASGSLTADGMAGRTLFIQSGCADCHAGEAFSDSAWSRRHDVGTLSAGSGNRLGGALEALDTPTLRGVWDSAPYLHDGSAATLEALLTSGDAQQHTAGASLSAGQRSQLIAFLNQIDGSEPGMPAPPQLAISSPANGAQLAAGATLSLSITSSYSGIQQVEYLANGAVVASTSSAPWSAQWNGAAAGEQQRLQARVHHGNGRFITLSDEIRVSFSGLAAGAVFGDGFEE</sequence>
<dbReference type="Gene3D" id="2.60.40.1220">
    <property type="match status" value="1"/>
</dbReference>
<dbReference type="InterPro" id="IPR032812">
    <property type="entry name" value="SbsA_Ig"/>
</dbReference>
<comment type="caution">
    <text evidence="10">The sequence shown here is derived from an EMBL/GenBank/DDBJ whole genome shotgun (WGS) entry which is preliminary data.</text>
</comment>
<dbReference type="SMART" id="SM00089">
    <property type="entry name" value="PKD"/>
    <property type="match status" value="1"/>
</dbReference>
<feature type="domain" description="Cytochrome c" evidence="9">
    <location>
        <begin position="913"/>
        <end position="1040"/>
    </location>
</feature>